<dbReference type="OrthoDB" id="8192602at2759"/>
<gene>
    <name evidence="1" type="ORF">FWK35_00025639</name>
</gene>
<organism evidence="1 2">
    <name type="scientific">Aphis craccivora</name>
    <name type="common">Cowpea aphid</name>
    <dbReference type="NCBI Taxonomy" id="307492"/>
    <lineage>
        <taxon>Eukaryota</taxon>
        <taxon>Metazoa</taxon>
        <taxon>Ecdysozoa</taxon>
        <taxon>Arthropoda</taxon>
        <taxon>Hexapoda</taxon>
        <taxon>Insecta</taxon>
        <taxon>Pterygota</taxon>
        <taxon>Neoptera</taxon>
        <taxon>Paraneoptera</taxon>
        <taxon>Hemiptera</taxon>
        <taxon>Sternorrhyncha</taxon>
        <taxon>Aphidomorpha</taxon>
        <taxon>Aphidoidea</taxon>
        <taxon>Aphididae</taxon>
        <taxon>Aphidini</taxon>
        <taxon>Aphis</taxon>
        <taxon>Aphis</taxon>
    </lineage>
</organism>
<reference evidence="1 2" key="1">
    <citation type="submission" date="2019-08" db="EMBL/GenBank/DDBJ databases">
        <title>Whole genome of Aphis craccivora.</title>
        <authorList>
            <person name="Voronova N.V."/>
            <person name="Shulinski R.S."/>
            <person name="Bandarenka Y.V."/>
            <person name="Zhorov D.G."/>
            <person name="Warner D."/>
        </authorList>
    </citation>
    <scope>NUCLEOTIDE SEQUENCE [LARGE SCALE GENOMIC DNA]</scope>
    <source>
        <strain evidence="1">180601</strain>
        <tissue evidence="1">Whole Body</tissue>
    </source>
</reference>
<protein>
    <submittedName>
        <fullName evidence="1">RING-type domain-containing protein</fullName>
    </submittedName>
</protein>
<evidence type="ECO:0000313" key="1">
    <source>
        <dbReference type="EMBL" id="KAF0717484.1"/>
    </source>
</evidence>
<sequence length="373" mass="43683">METLFTYWSDFGAARLDPCELRKVYTHTNPRASILYSWPTAESSMCHARRQTLPPLPSALCELSEYLDLNTERYQCNFVFYQEWIVNNPGKYNIMFACHELISAVVHQGATKCHADATFKVVPSTPYCRQLFIIHLILQNHSIPVCYVLIEAKTEASYREVMERFKIKFPEVRELTIMLDFEIALRQVFLNIYPEAQSLQKNIKKMGYSGYVCFWLIGKGRPECFSVHSQPRRTNNNVESFHSTLKQTFQVMHPNLWTMLKYLKNMSKKMHVVVDQLSARYLTKELNWHEEIEDIFYLLYCVKIKSEEQEQEQKAEQTIDMPRAVVVDAEANLSNNVEVINVENPEVPEMPEVPEVNTIKFLKMQNWPSGKKR</sequence>
<evidence type="ECO:0000313" key="2">
    <source>
        <dbReference type="Proteomes" id="UP000478052"/>
    </source>
</evidence>
<comment type="caution">
    <text evidence="1">The sequence shown here is derived from an EMBL/GenBank/DDBJ whole genome shotgun (WGS) entry which is preliminary data.</text>
</comment>
<dbReference type="AlphaFoldDB" id="A0A6G0W0Q6"/>
<accession>A0A6G0W0Q6</accession>
<dbReference type="Proteomes" id="UP000478052">
    <property type="component" value="Unassembled WGS sequence"/>
</dbReference>
<keyword evidence="2" id="KW-1185">Reference proteome</keyword>
<name>A0A6G0W0Q6_APHCR</name>
<proteinExistence type="predicted"/>
<dbReference type="EMBL" id="VUJU01009809">
    <property type="protein sequence ID" value="KAF0717484.1"/>
    <property type="molecule type" value="Genomic_DNA"/>
</dbReference>